<dbReference type="EnsemblMetazoa" id="Aqu2.1.05301_001">
    <property type="protein sequence ID" value="Aqu2.1.05301_001"/>
    <property type="gene ID" value="Aqu2.1.05301"/>
</dbReference>
<organism evidence="1">
    <name type="scientific">Amphimedon queenslandica</name>
    <name type="common">Sponge</name>
    <dbReference type="NCBI Taxonomy" id="400682"/>
    <lineage>
        <taxon>Eukaryota</taxon>
        <taxon>Metazoa</taxon>
        <taxon>Porifera</taxon>
        <taxon>Demospongiae</taxon>
        <taxon>Heteroscleromorpha</taxon>
        <taxon>Haplosclerida</taxon>
        <taxon>Niphatidae</taxon>
        <taxon>Amphimedon</taxon>
    </lineage>
</organism>
<evidence type="ECO:0000313" key="1">
    <source>
        <dbReference type="EnsemblMetazoa" id="Aqu2.1.05301_001"/>
    </source>
</evidence>
<dbReference type="AlphaFoldDB" id="A0A1X7ST87"/>
<dbReference type="InParanoid" id="A0A1X7ST87"/>
<proteinExistence type="predicted"/>
<name>A0A1X7ST87_AMPQE</name>
<accession>A0A1X7ST87</accession>
<protein>
    <submittedName>
        <fullName evidence="1">Uncharacterized protein</fullName>
    </submittedName>
</protein>
<sequence>MIVLQIDFIGKKNIKNSVLQTKITSSILRLKDLIVSPPQKEHFHQRTLPLPPSPPPLLHLYQNHL</sequence>
<reference evidence="1" key="1">
    <citation type="submission" date="2017-05" db="UniProtKB">
        <authorList>
            <consortium name="EnsemblMetazoa"/>
        </authorList>
    </citation>
    <scope>IDENTIFICATION</scope>
</reference>